<organism evidence="1 2">
    <name type="scientific">Micromonospora polyrhachis</name>
    <dbReference type="NCBI Taxonomy" id="1282883"/>
    <lineage>
        <taxon>Bacteria</taxon>
        <taxon>Bacillati</taxon>
        <taxon>Actinomycetota</taxon>
        <taxon>Actinomycetes</taxon>
        <taxon>Micromonosporales</taxon>
        <taxon>Micromonosporaceae</taxon>
        <taxon>Micromonospora</taxon>
    </lineage>
</organism>
<name>A0A7W7SLC4_9ACTN</name>
<evidence type="ECO:0000313" key="1">
    <source>
        <dbReference type="EMBL" id="MBB4956903.1"/>
    </source>
</evidence>
<dbReference type="Proteomes" id="UP000578819">
    <property type="component" value="Unassembled WGS sequence"/>
</dbReference>
<accession>A0A7W7SLC4</accession>
<comment type="caution">
    <text evidence="1">The sequence shown here is derived from an EMBL/GenBank/DDBJ whole genome shotgun (WGS) entry which is preliminary data.</text>
</comment>
<protein>
    <submittedName>
        <fullName evidence="1">Uncharacterized protein</fullName>
    </submittedName>
</protein>
<sequence length="60" mass="6452">MPSYPPNFADQVVAPPARAQFEAFLDDDDTIATIQHAHREACEASRHATSSPGLDDILSG</sequence>
<proteinExistence type="predicted"/>
<gene>
    <name evidence="1" type="ORF">FHR38_000636</name>
</gene>
<dbReference type="EMBL" id="JACHJW010000001">
    <property type="protein sequence ID" value="MBB4956903.1"/>
    <property type="molecule type" value="Genomic_DNA"/>
</dbReference>
<keyword evidence="2" id="KW-1185">Reference proteome</keyword>
<reference evidence="1 2" key="1">
    <citation type="submission" date="2020-08" db="EMBL/GenBank/DDBJ databases">
        <title>Sequencing the genomes of 1000 actinobacteria strains.</title>
        <authorList>
            <person name="Klenk H.-P."/>
        </authorList>
    </citation>
    <scope>NUCLEOTIDE SEQUENCE [LARGE SCALE GENOMIC DNA]</scope>
    <source>
        <strain evidence="1 2">DSM 45886</strain>
    </source>
</reference>
<evidence type="ECO:0000313" key="2">
    <source>
        <dbReference type="Proteomes" id="UP000578819"/>
    </source>
</evidence>
<dbReference type="AlphaFoldDB" id="A0A7W7SLC4"/>
<dbReference type="RefSeq" id="WP_221448896.1">
    <property type="nucleotide sequence ID" value="NZ_JACHJW010000001.1"/>
</dbReference>